<organism evidence="4 5">
    <name type="scientific">Actinomadura yumaensis</name>
    <dbReference type="NCBI Taxonomy" id="111807"/>
    <lineage>
        <taxon>Bacteria</taxon>
        <taxon>Bacillati</taxon>
        <taxon>Actinomycetota</taxon>
        <taxon>Actinomycetes</taxon>
        <taxon>Streptosporangiales</taxon>
        <taxon>Thermomonosporaceae</taxon>
        <taxon>Actinomadura</taxon>
    </lineage>
</organism>
<sequence>MVAHSAPSQQWLRCLDRRPSARWKLICFPYAGAGASVFHPLAEALPATTEPWAVQYPAREDRATEPAAAQLVSMAADISYALQWLNEPPSAFLGHSMGAVVAYETIRRMSRIGLSEPSRLFVSACASPDRFGIQQGDTGRSALEPGKAAQGEERTDDPCHERLDDRAAELVRLSGTGTPLLDDPKARALVVSAVEHDLRMIERYRHHGDGALSCPITAFVAEADPDVRPAQAQGWNAFTDAEFDLESFAGDHFYLFQRLADVAASIARHTA</sequence>
<keyword evidence="5" id="KW-1185">Reference proteome</keyword>
<accession>A0ABW2CDD0</accession>
<dbReference type="PANTHER" id="PTHR11487:SF0">
    <property type="entry name" value="S-ACYL FATTY ACID SYNTHASE THIOESTERASE, MEDIUM CHAIN"/>
    <property type="match status" value="1"/>
</dbReference>
<proteinExistence type="inferred from homology"/>
<evidence type="ECO:0000256" key="1">
    <source>
        <dbReference type="ARBA" id="ARBA00007169"/>
    </source>
</evidence>
<feature type="domain" description="Thioesterase" evidence="3">
    <location>
        <begin position="24"/>
        <end position="266"/>
    </location>
</feature>
<name>A0ABW2CDD0_9ACTN</name>
<feature type="region of interest" description="Disordered" evidence="2">
    <location>
        <begin position="132"/>
        <end position="159"/>
    </location>
</feature>
<dbReference type="Proteomes" id="UP001596380">
    <property type="component" value="Unassembled WGS sequence"/>
</dbReference>
<feature type="compositionally biased region" description="Basic and acidic residues" evidence="2">
    <location>
        <begin position="150"/>
        <end position="159"/>
    </location>
</feature>
<dbReference type="Pfam" id="PF00975">
    <property type="entry name" value="Thioesterase"/>
    <property type="match status" value="1"/>
</dbReference>
<gene>
    <name evidence="4" type="ORF">ACFQKB_06440</name>
</gene>
<comment type="caution">
    <text evidence="4">The sequence shown here is derived from an EMBL/GenBank/DDBJ whole genome shotgun (WGS) entry which is preliminary data.</text>
</comment>
<evidence type="ECO:0000259" key="3">
    <source>
        <dbReference type="Pfam" id="PF00975"/>
    </source>
</evidence>
<dbReference type="RefSeq" id="WP_241683128.1">
    <property type="nucleotide sequence ID" value="NZ_JBHSXE010000001.1"/>
</dbReference>
<dbReference type="InterPro" id="IPR001031">
    <property type="entry name" value="Thioesterase"/>
</dbReference>
<dbReference type="InterPro" id="IPR029058">
    <property type="entry name" value="AB_hydrolase_fold"/>
</dbReference>
<dbReference type="SUPFAM" id="SSF53474">
    <property type="entry name" value="alpha/beta-Hydrolases"/>
    <property type="match status" value="1"/>
</dbReference>
<comment type="similarity">
    <text evidence="1">Belongs to the thioesterase family.</text>
</comment>
<dbReference type="Gene3D" id="3.40.50.1820">
    <property type="entry name" value="alpha/beta hydrolase"/>
    <property type="match status" value="1"/>
</dbReference>
<evidence type="ECO:0000256" key="2">
    <source>
        <dbReference type="SAM" id="MobiDB-lite"/>
    </source>
</evidence>
<evidence type="ECO:0000313" key="5">
    <source>
        <dbReference type="Proteomes" id="UP001596380"/>
    </source>
</evidence>
<protein>
    <submittedName>
        <fullName evidence="4">Thioesterase II family protein</fullName>
    </submittedName>
</protein>
<dbReference type="EMBL" id="JBHSXS010000002">
    <property type="protein sequence ID" value="MFC6879402.1"/>
    <property type="molecule type" value="Genomic_DNA"/>
</dbReference>
<reference evidence="5" key="1">
    <citation type="journal article" date="2019" name="Int. J. Syst. Evol. Microbiol.">
        <title>The Global Catalogue of Microorganisms (GCM) 10K type strain sequencing project: providing services to taxonomists for standard genome sequencing and annotation.</title>
        <authorList>
            <consortium name="The Broad Institute Genomics Platform"/>
            <consortium name="The Broad Institute Genome Sequencing Center for Infectious Disease"/>
            <person name="Wu L."/>
            <person name="Ma J."/>
        </authorList>
    </citation>
    <scope>NUCLEOTIDE SEQUENCE [LARGE SCALE GENOMIC DNA]</scope>
    <source>
        <strain evidence="5">JCM 3369</strain>
    </source>
</reference>
<evidence type="ECO:0000313" key="4">
    <source>
        <dbReference type="EMBL" id="MFC6879402.1"/>
    </source>
</evidence>
<dbReference type="InterPro" id="IPR012223">
    <property type="entry name" value="TEII"/>
</dbReference>
<dbReference type="PANTHER" id="PTHR11487">
    <property type="entry name" value="THIOESTERASE"/>
    <property type="match status" value="1"/>
</dbReference>